<dbReference type="Pfam" id="PF10294">
    <property type="entry name" value="Methyltransf_16"/>
    <property type="match status" value="1"/>
</dbReference>
<keyword evidence="1" id="KW-0808">Transferase</keyword>
<dbReference type="CDD" id="cd02440">
    <property type="entry name" value="AdoMet_MTases"/>
    <property type="match status" value="1"/>
</dbReference>
<reference evidence="1 2" key="1">
    <citation type="submission" date="2020-08" db="EMBL/GenBank/DDBJ databases">
        <authorList>
            <person name="Newling K."/>
            <person name="Davey J."/>
            <person name="Forrester S."/>
        </authorList>
    </citation>
    <scope>NUCLEOTIDE SEQUENCE [LARGE SCALE GENOMIC DNA]</scope>
    <source>
        <strain evidence="2">Crithidia deanei Carvalho (ATCC PRA-265)</strain>
    </source>
</reference>
<dbReference type="VEuPathDB" id="TriTrypDB:ADEAN_000259800"/>
<dbReference type="Gene3D" id="3.40.50.150">
    <property type="entry name" value="Vaccinia Virus protein VP39"/>
    <property type="match status" value="1"/>
</dbReference>
<sequence>MKSRNVHLCRRSTSPITFIREKYGDLDGVERQIEEQLLAANRRLKQHLPCEDVRVLTDLTTLLQAVERYASLGPLGGVTREECAHLVPLLTRLVKSCIAGGFEVVAPEEEGSLSLSDQLLEACTAALSNCDSGVACRTAETQLTITLADLPSPCAVCQTGGTLQVHFGFADYTAGETGARLWAGAVGLSLYLVEHLHELFPTDTVAAPIRVVELGCGPGLASLVLATLLDRHRPLLPPVQLDVTDVSAAVISEVQKSFAERNGPSLAALLPAGDSEMTAPLQANCFLLDFADIPESLAGQYQLLIASDIVYDYTIAKHVPPALVRLLAKGGSAVLCCEQHRDGMNQFVDEINQQYSDTLEVVMARNVTETLSHLEMIHQLCATYCTLLMIRRK</sequence>
<keyword evidence="2" id="KW-1185">Reference proteome</keyword>
<dbReference type="InterPro" id="IPR019410">
    <property type="entry name" value="Methyltransf_16"/>
</dbReference>
<dbReference type="SUPFAM" id="SSF53335">
    <property type="entry name" value="S-adenosyl-L-methionine-dependent methyltransferases"/>
    <property type="match status" value="1"/>
</dbReference>
<keyword evidence="1" id="KW-0489">Methyltransferase</keyword>
<evidence type="ECO:0000313" key="1">
    <source>
        <dbReference type="EMBL" id="CAD2215145.1"/>
    </source>
</evidence>
<dbReference type="PANTHER" id="PTHR14614">
    <property type="entry name" value="HEPATOCELLULAR CARCINOMA-ASSOCIATED ANTIGEN"/>
    <property type="match status" value="1"/>
</dbReference>
<dbReference type="Proteomes" id="UP000515908">
    <property type="component" value="Chromosome 04"/>
</dbReference>
<accession>A0A7G2C6Q1</accession>
<gene>
    <name evidence="1" type="ORF">ADEAN_000259800</name>
</gene>
<dbReference type="EMBL" id="LR877148">
    <property type="protein sequence ID" value="CAD2215145.1"/>
    <property type="molecule type" value="Genomic_DNA"/>
</dbReference>
<organism evidence="1 2">
    <name type="scientific">Angomonas deanei</name>
    <dbReference type="NCBI Taxonomy" id="59799"/>
    <lineage>
        <taxon>Eukaryota</taxon>
        <taxon>Discoba</taxon>
        <taxon>Euglenozoa</taxon>
        <taxon>Kinetoplastea</taxon>
        <taxon>Metakinetoplastina</taxon>
        <taxon>Trypanosomatida</taxon>
        <taxon>Trypanosomatidae</taxon>
        <taxon>Strigomonadinae</taxon>
        <taxon>Angomonas</taxon>
    </lineage>
</organism>
<dbReference type="InterPro" id="IPR029063">
    <property type="entry name" value="SAM-dependent_MTases_sf"/>
</dbReference>
<dbReference type="OrthoDB" id="413520at2759"/>
<evidence type="ECO:0000313" key="2">
    <source>
        <dbReference type="Proteomes" id="UP000515908"/>
    </source>
</evidence>
<proteinExistence type="predicted"/>
<dbReference type="GO" id="GO:0032259">
    <property type="term" value="P:methylation"/>
    <property type="evidence" value="ECO:0007669"/>
    <property type="project" value="UniProtKB-KW"/>
</dbReference>
<dbReference type="GO" id="GO:0008168">
    <property type="term" value="F:methyltransferase activity"/>
    <property type="evidence" value="ECO:0007669"/>
    <property type="project" value="UniProtKB-KW"/>
</dbReference>
<protein>
    <submittedName>
        <fullName evidence="1">Lysine methyltransferase, putative</fullName>
    </submittedName>
</protein>
<dbReference type="AlphaFoldDB" id="A0A7G2C6Q1"/>
<name>A0A7G2C6Q1_9TRYP</name>